<dbReference type="Proteomes" id="UP000482155">
    <property type="component" value="Unassembled WGS sequence"/>
</dbReference>
<proteinExistence type="predicted"/>
<organism evidence="2 3">
    <name type="scientific">Noviherbaspirillum galbum</name>
    <dbReference type="NCBI Taxonomy" id="2709383"/>
    <lineage>
        <taxon>Bacteria</taxon>
        <taxon>Pseudomonadati</taxon>
        <taxon>Pseudomonadota</taxon>
        <taxon>Betaproteobacteria</taxon>
        <taxon>Burkholderiales</taxon>
        <taxon>Oxalobacteraceae</taxon>
        <taxon>Noviherbaspirillum</taxon>
    </lineage>
</organism>
<name>A0A6B3SN02_9BURK</name>
<dbReference type="AlphaFoldDB" id="A0A6B3SN02"/>
<comment type="caution">
    <text evidence="2">The sequence shown here is derived from an EMBL/GenBank/DDBJ whole genome shotgun (WGS) entry which is preliminary data.</text>
</comment>
<dbReference type="InterPro" id="IPR029068">
    <property type="entry name" value="Glyas_Bleomycin-R_OHBP_Dase"/>
</dbReference>
<gene>
    <name evidence="2" type="ORF">G3574_12070</name>
</gene>
<protein>
    <submittedName>
        <fullName evidence="2">VOC family protein</fullName>
    </submittedName>
</protein>
<sequence>MATTSCRLDHLVIIAASLEQGAAWCEEKLGVAPGPGGQHGRMGTHNRLLSLGPECYLEVIAIDPAGARPDMPRWFGMDSPEGRQAMAEGPRLATFVANTNDIADCAARVPALGKVHSMQRGALEWLITIPGHGGLNMEGALPAIIQWPRDVHPSSTLPDSGCRLARFEVFHPAADSVGRAWRMLNLSDDKMTLHEAAGGPRFEASIITPSGLKKLGMDA</sequence>
<dbReference type="RefSeq" id="WP_163963429.1">
    <property type="nucleotide sequence ID" value="NZ_JAAIVB010000038.1"/>
</dbReference>
<dbReference type="EMBL" id="JAAIVB010000038">
    <property type="protein sequence ID" value="NEX61818.1"/>
    <property type="molecule type" value="Genomic_DNA"/>
</dbReference>
<feature type="domain" description="Glyoxalase-like" evidence="1">
    <location>
        <begin position="8"/>
        <end position="182"/>
    </location>
</feature>
<evidence type="ECO:0000313" key="2">
    <source>
        <dbReference type="EMBL" id="NEX61818.1"/>
    </source>
</evidence>
<reference evidence="2 3" key="1">
    <citation type="submission" date="2020-02" db="EMBL/GenBank/DDBJ databases">
        <authorList>
            <person name="Kim M.K."/>
        </authorList>
    </citation>
    <scope>NUCLEOTIDE SEQUENCE [LARGE SCALE GENOMIC DNA]</scope>
    <source>
        <strain evidence="2 3">17J57-3</strain>
    </source>
</reference>
<keyword evidence="3" id="KW-1185">Reference proteome</keyword>
<accession>A0A6B3SN02</accession>
<evidence type="ECO:0000313" key="3">
    <source>
        <dbReference type="Proteomes" id="UP000482155"/>
    </source>
</evidence>
<dbReference type="Pfam" id="PF13468">
    <property type="entry name" value="Glyoxalase_3"/>
    <property type="match status" value="1"/>
</dbReference>
<dbReference type="InterPro" id="IPR025870">
    <property type="entry name" value="Glyoxalase-like_dom"/>
</dbReference>
<dbReference type="Gene3D" id="3.10.180.10">
    <property type="entry name" value="2,3-Dihydroxybiphenyl 1,2-Dioxygenase, domain 1"/>
    <property type="match status" value="1"/>
</dbReference>
<evidence type="ECO:0000259" key="1">
    <source>
        <dbReference type="Pfam" id="PF13468"/>
    </source>
</evidence>